<protein>
    <submittedName>
        <fullName evidence="5">Regulatory protein GntR HTH</fullName>
    </submittedName>
</protein>
<accession>W0RMU4</accession>
<evidence type="ECO:0000313" key="6">
    <source>
        <dbReference type="Proteomes" id="UP000019151"/>
    </source>
</evidence>
<evidence type="ECO:0000313" key="5">
    <source>
        <dbReference type="EMBL" id="AHG91792.1"/>
    </source>
</evidence>
<keyword evidence="1" id="KW-0805">Transcription regulation</keyword>
<evidence type="ECO:0000256" key="2">
    <source>
        <dbReference type="ARBA" id="ARBA00023125"/>
    </source>
</evidence>
<gene>
    <name evidence="5" type="ORF">J421_4255</name>
</gene>
<name>W0RMU4_9BACT</name>
<sequence>MEIAEVMRRRVLSGVASGSLRRNDRLPSARELAGEFDVDPRLVLSSYRVLAREGLVDIRRRSGIYVAGTPPVPGGPPVVADGWVADVLFAGIERGLSAPRLGDWLRRCVTTRRLRAAVVALSADQLEGLCGELRELYGVDAVPFAPAVLDGSSVPTELAAADFVVTESAYADALRARMTPLGKRVLVATIRADLDTHWQLLRQEHPVYVVVTDPRTEALLSQAAGVHADRVKAVVIGRDEVSHVPADAPVYVTRSARQRLASTPIPGKPIPAARAFDAASSLEILRLIVSANLKAMRTP</sequence>
<dbReference type="GO" id="GO:0003677">
    <property type="term" value="F:DNA binding"/>
    <property type="evidence" value="ECO:0007669"/>
    <property type="project" value="UniProtKB-KW"/>
</dbReference>
<dbReference type="PROSITE" id="PS50949">
    <property type="entry name" value="HTH_GNTR"/>
    <property type="match status" value="1"/>
</dbReference>
<evidence type="ECO:0000259" key="4">
    <source>
        <dbReference type="PROSITE" id="PS50949"/>
    </source>
</evidence>
<dbReference type="HOGENOM" id="CLU_887839_0_0_0"/>
<keyword evidence="3" id="KW-0804">Transcription</keyword>
<dbReference type="InterPro" id="IPR036388">
    <property type="entry name" value="WH-like_DNA-bd_sf"/>
</dbReference>
<dbReference type="GO" id="GO:0003700">
    <property type="term" value="F:DNA-binding transcription factor activity"/>
    <property type="evidence" value="ECO:0007669"/>
    <property type="project" value="InterPro"/>
</dbReference>
<evidence type="ECO:0000256" key="1">
    <source>
        <dbReference type="ARBA" id="ARBA00023015"/>
    </source>
</evidence>
<dbReference type="InParanoid" id="W0RMU4"/>
<dbReference type="InterPro" id="IPR000524">
    <property type="entry name" value="Tscrpt_reg_HTH_GntR"/>
</dbReference>
<dbReference type="SMART" id="SM00345">
    <property type="entry name" value="HTH_GNTR"/>
    <property type="match status" value="1"/>
</dbReference>
<organism evidence="5 6">
    <name type="scientific">Gemmatirosa kalamazoonensis</name>
    <dbReference type="NCBI Taxonomy" id="861299"/>
    <lineage>
        <taxon>Bacteria</taxon>
        <taxon>Pseudomonadati</taxon>
        <taxon>Gemmatimonadota</taxon>
        <taxon>Gemmatimonadia</taxon>
        <taxon>Gemmatimonadales</taxon>
        <taxon>Gemmatimonadaceae</taxon>
        <taxon>Gemmatirosa</taxon>
    </lineage>
</organism>
<dbReference type="SUPFAM" id="SSF46785">
    <property type="entry name" value="Winged helix' DNA-binding domain"/>
    <property type="match status" value="1"/>
</dbReference>
<dbReference type="Pfam" id="PF00392">
    <property type="entry name" value="GntR"/>
    <property type="match status" value="1"/>
</dbReference>
<reference evidence="5 6" key="1">
    <citation type="journal article" date="2014" name="Genome Announc.">
        <title>Genome Sequence and Methylome of Soil Bacterium Gemmatirosa kalamazoonensis KBS708T, a Member of the Rarely Cultivated Gemmatimonadetes Phylum.</title>
        <authorList>
            <person name="Debruyn J.M."/>
            <person name="Radosevich M."/>
            <person name="Wommack K.E."/>
            <person name="Polson S.W."/>
            <person name="Hauser L.J."/>
            <person name="Fawaz M.N."/>
            <person name="Korlach J."/>
            <person name="Tsai Y.C."/>
        </authorList>
    </citation>
    <scope>NUCLEOTIDE SEQUENCE [LARGE SCALE GENOMIC DNA]</scope>
    <source>
        <strain evidence="5 6">KBS708</strain>
    </source>
</reference>
<dbReference type="STRING" id="861299.J421_4255"/>
<dbReference type="KEGG" id="gba:J421_4255"/>
<keyword evidence="2" id="KW-0238">DNA-binding</keyword>
<feature type="domain" description="HTH gntR-type" evidence="4">
    <location>
        <begin position="1"/>
        <end position="69"/>
    </location>
</feature>
<keyword evidence="6" id="KW-1185">Reference proteome</keyword>
<dbReference type="AlphaFoldDB" id="W0RMU4"/>
<dbReference type="Proteomes" id="UP000019151">
    <property type="component" value="Chromosome"/>
</dbReference>
<proteinExistence type="predicted"/>
<dbReference type="EMBL" id="CP007128">
    <property type="protein sequence ID" value="AHG91792.1"/>
    <property type="molecule type" value="Genomic_DNA"/>
</dbReference>
<dbReference type="InterPro" id="IPR036390">
    <property type="entry name" value="WH_DNA-bd_sf"/>
</dbReference>
<dbReference type="Gene3D" id="1.10.10.10">
    <property type="entry name" value="Winged helix-like DNA-binding domain superfamily/Winged helix DNA-binding domain"/>
    <property type="match status" value="1"/>
</dbReference>
<evidence type="ECO:0000256" key="3">
    <source>
        <dbReference type="ARBA" id="ARBA00023163"/>
    </source>
</evidence>